<name>A0A7K3LHK5_9MYCO</name>
<dbReference type="AlphaFoldDB" id="A0A7K3LHK5"/>
<gene>
    <name evidence="2" type="ORF">GWR20_22360</name>
</gene>
<dbReference type="Pfam" id="PF12728">
    <property type="entry name" value="HTH_17"/>
    <property type="match status" value="1"/>
</dbReference>
<protein>
    <submittedName>
        <fullName evidence="2">Helix-turn-helix domain-containing protein</fullName>
    </submittedName>
</protein>
<feature type="domain" description="Helix-turn-helix" evidence="1">
    <location>
        <begin position="29"/>
        <end position="67"/>
    </location>
</feature>
<dbReference type="EMBL" id="JAACYR010000136">
    <property type="protein sequence ID" value="NDJ91851.1"/>
    <property type="molecule type" value="Genomic_DNA"/>
</dbReference>
<dbReference type="InterPro" id="IPR041657">
    <property type="entry name" value="HTH_17"/>
</dbReference>
<evidence type="ECO:0000313" key="3">
    <source>
        <dbReference type="Proteomes" id="UP000466523"/>
    </source>
</evidence>
<accession>A0A7K3LHK5</accession>
<comment type="caution">
    <text evidence="2">The sequence shown here is derived from an EMBL/GenBank/DDBJ whole genome shotgun (WGS) entry which is preliminary data.</text>
</comment>
<evidence type="ECO:0000313" key="2">
    <source>
        <dbReference type="EMBL" id="NDJ91851.1"/>
    </source>
</evidence>
<dbReference type="RefSeq" id="WP_162113272.1">
    <property type="nucleotide sequence ID" value="NZ_JAACYR010000136.1"/>
</dbReference>
<evidence type="ECO:0000259" key="1">
    <source>
        <dbReference type="Pfam" id="PF12728"/>
    </source>
</evidence>
<reference evidence="2 3" key="1">
    <citation type="submission" date="2020-01" db="EMBL/GenBank/DDBJ databases">
        <authorList>
            <person name="Sanchez-Estrada R."/>
            <person name="Gonzalez-Y-Merchand J.A."/>
            <person name="Rivera-Gutierrez S."/>
        </authorList>
    </citation>
    <scope>NUCLEOTIDE SEQUENCE [LARGE SCALE GENOMIC DNA]</scope>
    <source>
        <strain evidence="2 3">CST 7247</strain>
    </source>
</reference>
<organism evidence="2 3">
    <name type="scientific">Mycolicibacter kumamotonensis</name>
    <dbReference type="NCBI Taxonomy" id="354243"/>
    <lineage>
        <taxon>Bacteria</taxon>
        <taxon>Bacillati</taxon>
        <taxon>Actinomycetota</taxon>
        <taxon>Actinomycetes</taxon>
        <taxon>Mycobacteriales</taxon>
        <taxon>Mycobacteriaceae</taxon>
        <taxon>Mycolicibacter</taxon>
    </lineage>
</organism>
<dbReference type="Proteomes" id="UP000466523">
    <property type="component" value="Unassembled WGS sequence"/>
</dbReference>
<sequence>MAQAAQQQGDSLGSPIGDQLIHIVDAEPILGIRRAAILRLAKAGKLAAVHLGARCYITRASLSAYVDGLIEQAERQRQELSAAGRGQ</sequence>
<proteinExistence type="predicted"/>